<dbReference type="PROSITE" id="PS50157">
    <property type="entry name" value="ZINC_FINGER_C2H2_2"/>
    <property type="match status" value="1"/>
</dbReference>
<dbReference type="Pfam" id="PF13465">
    <property type="entry name" value="zf-H2C2_2"/>
    <property type="match status" value="1"/>
</dbReference>
<dbReference type="PANTHER" id="PTHR24394:SF29">
    <property type="entry name" value="MYONEURIN"/>
    <property type="match status" value="1"/>
</dbReference>
<dbReference type="PANTHER" id="PTHR24394">
    <property type="entry name" value="ZINC FINGER PROTEIN"/>
    <property type="match status" value="1"/>
</dbReference>
<dbReference type="STRING" id="8022.A0A060YDB0"/>
<dbReference type="GO" id="GO:0000981">
    <property type="term" value="F:DNA-binding transcription factor activity, RNA polymerase II-specific"/>
    <property type="evidence" value="ECO:0007669"/>
    <property type="project" value="TreeGrafter"/>
</dbReference>
<accession>A0A060YDB0</accession>
<dbReference type="FunFam" id="3.30.160.60:FF:002716">
    <property type="entry name" value="Zinc finger protein 212"/>
    <property type="match status" value="1"/>
</dbReference>
<keyword evidence="2" id="KW-0479">Metal-binding</keyword>
<keyword evidence="5" id="KW-0862">Zinc</keyword>
<dbReference type="PaxDb" id="8022-A0A060YDB0"/>
<keyword evidence="6" id="KW-0805">Transcription regulation</keyword>
<gene>
    <name evidence="13" type="ORF">GSONMT00034050001</name>
</gene>
<evidence type="ECO:0000259" key="12">
    <source>
        <dbReference type="PROSITE" id="PS50157"/>
    </source>
</evidence>
<keyword evidence="7" id="KW-0238">DNA-binding</keyword>
<evidence type="ECO:0000256" key="7">
    <source>
        <dbReference type="ARBA" id="ARBA00023125"/>
    </source>
</evidence>
<evidence type="ECO:0000256" key="9">
    <source>
        <dbReference type="ARBA" id="ARBA00023242"/>
    </source>
</evidence>
<dbReference type="Proteomes" id="UP000193380">
    <property type="component" value="Unassembled WGS sequence"/>
</dbReference>
<dbReference type="GO" id="GO:0008270">
    <property type="term" value="F:zinc ion binding"/>
    <property type="evidence" value="ECO:0007669"/>
    <property type="project" value="UniProtKB-KW"/>
</dbReference>
<evidence type="ECO:0000256" key="6">
    <source>
        <dbReference type="ARBA" id="ARBA00023015"/>
    </source>
</evidence>
<reference evidence="13" key="1">
    <citation type="journal article" date="2014" name="Nat. Commun.">
        <title>The rainbow trout genome provides novel insights into evolution after whole-genome duplication in vertebrates.</title>
        <authorList>
            <person name="Berthelot C."/>
            <person name="Brunet F."/>
            <person name="Chalopin D."/>
            <person name="Juanchich A."/>
            <person name="Bernard M."/>
            <person name="Noel B."/>
            <person name="Bento P."/>
            <person name="Da Silva C."/>
            <person name="Labadie K."/>
            <person name="Alberti A."/>
            <person name="Aury J.M."/>
            <person name="Louis A."/>
            <person name="Dehais P."/>
            <person name="Bardou P."/>
            <person name="Montfort J."/>
            <person name="Klopp C."/>
            <person name="Cabau C."/>
            <person name="Gaspin C."/>
            <person name="Thorgaard G.H."/>
            <person name="Boussaha M."/>
            <person name="Quillet E."/>
            <person name="Guyomard R."/>
            <person name="Galiana D."/>
            <person name="Bobe J."/>
            <person name="Volff J.N."/>
            <person name="Genet C."/>
            <person name="Wincker P."/>
            <person name="Jaillon O."/>
            <person name="Roest Crollius H."/>
            <person name="Guiguen Y."/>
        </authorList>
    </citation>
    <scope>NUCLEOTIDE SEQUENCE [LARGE SCALE GENOMIC DNA]</scope>
</reference>
<dbReference type="SMART" id="SM00355">
    <property type="entry name" value="ZnF_C2H2"/>
    <property type="match status" value="1"/>
</dbReference>
<evidence type="ECO:0000256" key="4">
    <source>
        <dbReference type="ARBA" id="ARBA00022771"/>
    </source>
</evidence>
<evidence type="ECO:0000256" key="8">
    <source>
        <dbReference type="ARBA" id="ARBA00023163"/>
    </source>
</evidence>
<evidence type="ECO:0000256" key="10">
    <source>
        <dbReference type="PROSITE-ProRule" id="PRU00042"/>
    </source>
</evidence>
<protein>
    <recommendedName>
        <fullName evidence="12">C2H2-type domain-containing protein</fullName>
    </recommendedName>
</protein>
<evidence type="ECO:0000256" key="5">
    <source>
        <dbReference type="ARBA" id="ARBA00022833"/>
    </source>
</evidence>
<comment type="subcellular location">
    <subcellularLocation>
        <location evidence="1">Nucleus</location>
    </subcellularLocation>
</comment>
<evidence type="ECO:0000256" key="11">
    <source>
        <dbReference type="SAM" id="MobiDB-lite"/>
    </source>
</evidence>
<evidence type="ECO:0000313" key="13">
    <source>
        <dbReference type="EMBL" id="CDQ87369.1"/>
    </source>
</evidence>
<keyword evidence="9" id="KW-0539">Nucleus</keyword>
<feature type="non-terminal residue" evidence="13">
    <location>
        <position position="162"/>
    </location>
</feature>
<proteinExistence type="predicted"/>
<sequence>MSLSRNNGDNPNGRSLSGRVLSSGKAPGLKVIQRPYSCDVCDKSFTQSGNLRRHQRVHTGERPYVCPICGKSFLISTVVALGDEKRTLVNVVNNHITLSILCCDVSFFYYRCMDFLLSSTTTGHLKCMDFLLSSTTTGHLKCMDFLLSSSTTGHLKCMDFLL</sequence>
<feature type="compositionally biased region" description="Polar residues" evidence="11">
    <location>
        <begin position="1"/>
        <end position="12"/>
    </location>
</feature>
<dbReference type="InterPro" id="IPR036236">
    <property type="entry name" value="Znf_C2H2_sf"/>
</dbReference>
<dbReference type="PROSITE" id="PS00028">
    <property type="entry name" value="ZINC_FINGER_C2H2_1"/>
    <property type="match status" value="1"/>
</dbReference>
<evidence type="ECO:0000256" key="2">
    <source>
        <dbReference type="ARBA" id="ARBA00022723"/>
    </source>
</evidence>
<evidence type="ECO:0000256" key="1">
    <source>
        <dbReference type="ARBA" id="ARBA00004123"/>
    </source>
</evidence>
<dbReference type="AlphaFoldDB" id="A0A060YDB0"/>
<keyword evidence="3" id="KW-0677">Repeat</keyword>
<dbReference type="EMBL" id="FR907860">
    <property type="protein sequence ID" value="CDQ87369.1"/>
    <property type="molecule type" value="Genomic_DNA"/>
</dbReference>
<feature type="domain" description="C2H2-type" evidence="12">
    <location>
        <begin position="36"/>
        <end position="63"/>
    </location>
</feature>
<keyword evidence="4 10" id="KW-0863">Zinc-finger</keyword>
<dbReference type="FunFam" id="3.30.160.60:FF:000446">
    <property type="entry name" value="Zinc finger protein"/>
    <property type="match status" value="1"/>
</dbReference>
<keyword evidence="8" id="KW-0804">Transcription</keyword>
<evidence type="ECO:0000256" key="3">
    <source>
        <dbReference type="ARBA" id="ARBA00022737"/>
    </source>
</evidence>
<feature type="region of interest" description="Disordered" evidence="11">
    <location>
        <begin position="1"/>
        <end position="22"/>
    </location>
</feature>
<feature type="compositionally biased region" description="Low complexity" evidence="11">
    <location>
        <begin position="13"/>
        <end position="22"/>
    </location>
</feature>
<name>A0A060YDB0_ONCMY</name>
<dbReference type="GO" id="GO:0003677">
    <property type="term" value="F:DNA binding"/>
    <property type="evidence" value="ECO:0007669"/>
    <property type="project" value="UniProtKB-KW"/>
</dbReference>
<dbReference type="SUPFAM" id="SSF57667">
    <property type="entry name" value="beta-beta-alpha zinc fingers"/>
    <property type="match status" value="1"/>
</dbReference>
<dbReference type="InterPro" id="IPR013087">
    <property type="entry name" value="Znf_C2H2_type"/>
</dbReference>
<organism evidence="13 14">
    <name type="scientific">Oncorhynchus mykiss</name>
    <name type="common">Rainbow trout</name>
    <name type="synonym">Salmo gairdneri</name>
    <dbReference type="NCBI Taxonomy" id="8022"/>
    <lineage>
        <taxon>Eukaryota</taxon>
        <taxon>Metazoa</taxon>
        <taxon>Chordata</taxon>
        <taxon>Craniata</taxon>
        <taxon>Vertebrata</taxon>
        <taxon>Euteleostomi</taxon>
        <taxon>Actinopterygii</taxon>
        <taxon>Neopterygii</taxon>
        <taxon>Teleostei</taxon>
        <taxon>Protacanthopterygii</taxon>
        <taxon>Salmoniformes</taxon>
        <taxon>Salmonidae</taxon>
        <taxon>Salmoninae</taxon>
        <taxon>Oncorhynchus</taxon>
    </lineage>
</organism>
<dbReference type="Gene3D" id="3.30.160.60">
    <property type="entry name" value="Classic Zinc Finger"/>
    <property type="match status" value="2"/>
</dbReference>
<evidence type="ECO:0000313" key="14">
    <source>
        <dbReference type="Proteomes" id="UP000193380"/>
    </source>
</evidence>
<dbReference type="GO" id="GO:0005634">
    <property type="term" value="C:nucleus"/>
    <property type="evidence" value="ECO:0007669"/>
    <property type="project" value="UniProtKB-SubCell"/>
</dbReference>
<reference evidence="13" key="2">
    <citation type="submission" date="2014-03" db="EMBL/GenBank/DDBJ databases">
        <authorList>
            <person name="Genoscope - CEA"/>
        </authorList>
    </citation>
    <scope>NUCLEOTIDE SEQUENCE</scope>
</reference>